<dbReference type="EMBL" id="FZON01000054">
    <property type="protein sequence ID" value="SNT07074.1"/>
    <property type="molecule type" value="Genomic_DNA"/>
</dbReference>
<accession>A0A239JQM6</accession>
<gene>
    <name evidence="1" type="ORF">SAMN04488078_105423</name>
</gene>
<evidence type="ECO:0000313" key="2">
    <source>
        <dbReference type="Proteomes" id="UP000198440"/>
    </source>
</evidence>
<reference evidence="1 2" key="1">
    <citation type="submission" date="2017-06" db="EMBL/GenBank/DDBJ databases">
        <authorList>
            <person name="Kim H.J."/>
            <person name="Triplett B.A."/>
        </authorList>
    </citation>
    <scope>NUCLEOTIDE SEQUENCE [LARGE SCALE GENOMIC DNA]</scope>
    <source>
        <strain evidence="1 2">DSM 11445</strain>
    </source>
</reference>
<dbReference type="AlphaFoldDB" id="A0A239JQM6"/>
<name>A0A239JQM6_9RHOB</name>
<protein>
    <submittedName>
        <fullName evidence="1">Uncharacterized protein</fullName>
    </submittedName>
</protein>
<proteinExistence type="predicted"/>
<dbReference type="RefSeq" id="WP_170941128.1">
    <property type="nucleotide sequence ID" value="NZ_FZON01000054.1"/>
</dbReference>
<dbReference type="Proteomes" id="UP000198440">
    <property type="component" value="Unassembled WGS sequence"/>
</dbReference>
<sequence length="73" mass="8462">MSIHFLTPALASEPASHFLPFSQQDLKKRPEFTIVIYANTTFSAKGMQAMRREIAAPTRYHRKRLQRMKALVE</sequence>
<evidence type="ECO:0000313" key="1">
    <source>
        <dbReference type="EMBL" id="SNT07074.1"/>
    </source>
</evidence>
<organism evidence="1 2">
    <name type="scientific">Antarctobacter heliothermus</name>
    <dbReference type="NCBI Taxonomy" id="74033"/>
    <lineage>
        <taxon>Bacteria</taxon>
        <taxon>Pseudomonadati</taxon>
        <taxon>Pseudomonadota</taxon>
        <taxon>Alphaproteobacteria</taxon>
        <taxon>Rhodobacterales</taxon>
        <taxon>Roseobacteraceae</taxon>
        <taxon>Antarctobacter</taxon>
    </lineage>
</organism>